<comment type="caution">
    <text evidence="1">The sequence shown here is derived from an EMBL/GenBank/DDBJ whole genome shotgun (WGS) entry which is preliminary data.</text>
</comment>
<gene>
    <name evidence="1" type="ORF">C6T65_12190</name>
</gene>
<protein>
    <submittedName>
        <fullName evidence="1">Uncharacterized protein</fullName>
    </submittedName>
</protein>
<sequence length="79" mass="9222">MLSELKVGQIWREVDPRFNRHVEVMEIHKGEIKSVLICNIDPMTNQRGRKTWASKGRFNDKHGGYEIWRRAPASDKEGS</sequence>
<dbReference type="Proteomes" id="UP000237632">
    <property type="component" value="Unassembled WGS sequence"/>
</dbReference>
<dbReference type="EMBL" id="PVHK01000090">
    <property type="protein sequence ID" value="PRH42069.1"/>
    <property type="molecule type" value="Genomic_DNA"/>
</dbReference>
<accession>A0AA44Y161</accession>
<proteinExistence type="predicted"/>
<evidence type="ECO:0000313" key="2">
    <source>
        <dbReference type="Proteomes" id="UP000237632"/>
    </source>
</evidence>
<reference evidence="1 2" key="1">
    <citation type="submission" date="2018-03" db="EMBL/GenBank/DDBJ databases">
        <authorList>
            <person name="Nguyen K."/>
            <person name="Fouts D."/>
            <person name="Sutton G."/>
        </authorList>
    </citation>
    <scope>NUCLEOTIDE SEQUENCE [LARGE SCALE GENOMIC DNA]</scope>
    <source>
        <strain evidence="1 2">AU3578</strain>
    </source>
</reference>
<name>A0AA44Y161_BURVI</name>
<organism evidence="1 2">
    <name type="scientific">Burkholderia vietnamiensis</name>
    <dbReference type="NCBI Taxonomy" id="60552"/>
    <lineage>
        <taxon>Bacteria</taxon>
        <taxon>Pseudomonadati</taxon>
        <taxon>Pseudomonadota</taxon>
        <taxon>Betaproteobacteria</taxon>
        <taxon>Burkholderiales</taxon>
        <taxon>Burkholderiaceae</taxon>
        <taxon>Burkholderia</taxon>
        <taxon>Burkholderia cepacia complex</taxon>
    </lineage>
</organism>
<evidence type="ECO:0000313" key="1">
    <source>
        <dbReference type="EMBL" id="PRH42069.1"/>
    </source>
</evidence>
<dbReference type="AlphaFoldDB" id="A0AA44Y161"/>